<dbReference type="AlphaFoldDB" id="A0A930XVX7"/>
<organism evidence="3 4">
    <name type="scientific">Candidatus Amphirhobacter heronislandensis</name>
    <dbReference type="NCBI Taxonomy" id="1732024"/>
    <lineage>
        <taxon>Bacteria</taxon>
        <taxon>Pseudomonadati</taxon>
        <taxon>Pseudomonadota</taxon>
        <taxon>Gammaproteobacteria</taxon>
        <taxon>Candidatus Tethybacterales</taxon>
        <taxon>Candidatus Tethybacteraceae</taxon>
        <taxon>Candidatus Amphirhobacter</taxon>
    </lineage>
</organism>
<feature type="compositionally biased region" description="Low complexity" evidence="1">
    <location>
        <begin position="218"/>
        <end position="233"/>
    </location>
</feature>
<evidence type="ECO:0000256" key="1">
    <source>
        <dbReference type="SAM" id="MobiDB-lite"/>
    </source>
</evidence>
<evidence type="ECO:0000313" key="3">
    <source>
        <dbReference type="EMBL" id="MBF2734497.1"/>
    </source>
</evidence>
<proteinExistence type="predicted"/>
<protein>
    <recommendedName>
        <fullName evidence="2">ScoMcrA-like DNA sulfur-binding domain-containing protein</fullName>
    </recommendedName>
</protein>
<feature type="domain" description="ScoMcrA-like DNA sulfur-binding" evidence="2">
    <location>
        <begin position="11"/>
        <end position="128"/>
    </location>
</feature>
<sequence length="245" mass="27578">MRLKYEGTERLAYEDVSDVLTSMLELINIRPNDVNVVSNPFWRLKQDGIWEVRDLHGVAVEELDVTNPKGGGQGGRRPVHSKLRRINPLGSFSKEVRDCLDRTPELIDDIARAIVETFLEKRYGAKLIYQLIGFYENDSSAQLDFNKNVYRAYQSQCSVCRQSKRLFNSLVDLNATPIRPGEARMRNSARSGIALCGLHDLLFRSGLVTMTKQRDTASRSPPTSPKPTKAGSTASTAPRGWIWPP</sequence>
<gene>
    <name evidence="3" type="ORF">ISN26_00110</name>
</gene>
<comment type="caution">
    <text evidence="3">The sequence shown here is derived from an EMBL/GenBank/DDBJ whole genome shotgun (WGS) entry which is preliminary data.</text>
</comment>
<dbReference type="Pfam" id="PF26340">
    <property type="entry name" value="DNA-SBD_ScoMcrA"/>
    <property type="match status" value="1"/>
</dbReference>
<keyword evidence="4" id="KW-1185">Reference proteome</keyword>
<reference evidence="3" key="1">
    <citation type="submission" date="2020-10" db="EMBL/GenBank/DDBJ databases">
        <title>An improved Amphimedon queenslandica hologenome assembly reveals how three proteobacterial symbionts can extend the metabolic phenotypic of their marine sponge host.</title>
        <authorList>
            <person name="Degnan B."/>
            <person name="Degnan S."/>
            <person name="Xiang X."/>
        </authorList>
    </citation>
    <scope>NUCLEOTIDE SEQUENCE</scope>
    <source>
        <strain evidence="3">AqS2</strain>
    </source>
</reference>
<dbReference type="InterPro" id="IPR058813">
    <property type="entry name" value="DNA-SBD_ScoMcrA"/>
</dbReference>
<dbReference type="EMBL" id="JADHEI010000007">
    <property type="protein sequence ID" value="MBF2734497.1"/>
    <property type="molecule type" value="Genomic_DNA"/>
</dbReference>
<accession>A0A930XVX7</accession>
<dbReference type="Proteomes" id="UP000604381">
    <property type="component" value="Unassembled WGS sequence"/>
</dbReference>
<evidence type="ECO:0000313" key="4">
    <source>
        <dbReference type="Proteomes" id="UP000604381"/>
    </source>
</evidence>
<name>A0A930XVX7_9GAMM</name>
<evidence type="ECO:0000259" key="2">
    <source>
        <dbReference type="Pfam" id="PF26340"/>
    </source>
</evidence>
<feature type="region of interest" description="Disordered" evidence="1">
    <location>
        <begin position="212"/>
        <end position="245"/>
    </location>
</feature>